<dbReference type="Gene3D" id="3.30.1370.100">
    <property type="entry name" value="MutL, C-terminal domain, regulatory subdomain"/>
    <property type="match status" value="1"/>
</dbReference>
<comment type="function">
    <text evidence="4">This protein is involved in the repair of mismatches in DNA. It is required for dam-dependent methyl-directed DNA mismatch repair. May act as a 'molecular matchmaker', a protein that promotes the formation of a stable complex between two or more DNA-binding proteins in an ATP-dependent manner without itself being part of a final effector complex.</text>
</comment>
<dbReference type="InterPro" id="IPR014762">
    <property type="entry name" value="DNA_mismatch_repair_CS"/>
</dbReference>
<dbReference type="CDD" id="cd00782">
    <property type="entry name" value="MutL_Trans"/>
    <property type="match status" value="1"/>
</dbReference>
<organism evidence="8 9">
    <name type="scientific">Lentibacillus halophilus</name>
    <dbReference type="NCBI Taxonomy" id="295065"/>
    <lineage>
        <taxon>Bacteria</taxon>
        <taxon>Bacillati</taxon>
        <taxon>Bacillota</taxon>
        <taxon>Bacilli</taxon>
        <taxon>Bacillales</taxon>
        <taxon>Bacillaceae</taxon>
        <taxon>Lentibacillus</taxon>
    </lineage>
</organism>
<evidence type="ECO:0000256" key="2">
    <source>
        <dbReference type="ARBA" id="ARBA00022763"/>
    </source>
</evidence>
<dbReference type="InterPro" id="IPR038973">
    <property type="entry name" value="MutL/Mlh/Pms-like"/>
</dbReference>
<reference evidence="8 9" key="1">
    <citation type="journal article" date="2019" name="Int. J. Syst. Evol. Microbiol.">
        <title>The Global Catalogue of Microorganisms (GCM) 10K type strain sequencing project: providing services to taxonomists for standard genome sequencing and annotation.</title>
        <authorList>
            <consortium name="The Broad Institute Genomics Platform"/>
            <consortium name="The Broad Institute Genome Sequencing Center for Infectious Disease"/>
            <person name="Wu L."/>
            <person name="Ma J."/>
        </authorList>
    </citation>
    <scope>NUCLEOTIDE SEQUENCE [LARGE SCALE GENOMIC DNA]</scope>
    <source>
        <strain evidence="8 9">JCM 12149</strain>
    </source>
</reference>
<feature type="compositionally biased region" description="Basic and acidic residues" evidence="5">
    <location>
        <begin position="354"/>
        <end position="368"/>
    </location>
</feature>
<protein>
    <recommendedName>
        <fullName evidence="4">DNA mismatch repair protein MutL</fullName>
    </recommendedName>
</protein>
<evidence type="ECO:0000313" key="8">
    <source>
        <dbReference type="EMBL" id="GAA0444926.1"/>
    </source>
</evidence>
<evidence type="ECO:0000256" key="4">
    <source>
        <dbReference type="HAMAP-Rule" id="MF_00149"/>
    </source>
</evidence>
<evidence type="ECO:0000256" key="5">
    <source>
        <dbReference type="SAM" id="MobiDB-lite"/>
    </source>
</evidence>
<dbReference type="EMBL" id="BAAADM010000054">
    <property type="protein sequence ID" value="GAA0444926.1"/>
    <property type="molecule type" value="Genomic_DNA"/>
</dbReference>
<dbReference type="PROSITE" id="PS00058">
    <property type="entry name" value="DNA_MISMATCH_REPAIR_1"/>
    <property type="match status" value="1"/>
</dbReference>
<dbReference type="InterPro" id="IPR020568">
    <property type="entry name" value="Ribosomal_Su5_D2-typ_SF"/>
</dbReference>
<dbReference type="CDD" id="cd16926">
    <property type="entry name" value="HATPase_MutL-MLH-PMS-like"/>
    <property type="match status" value="1"/>
</dbReference>
<dbReference type="GO" id="GO:0004519">
    <property type="term" value="F:endonuclease activity"/>
    <property type="evidence" value="ECO:0007669"/>
    <property type="project" value="UniProtKB-KW"/>
</dbReference>
<keyword evidence="9" id="KW-1185">Reference proteome</keyword>
<keyword evidence="3 4" id="KW-0234">DNA repair</keyword>
<dbReference type="Gene3D" id="3.30.230.10">
    <property type="match status" value="1"/>
</dbReference>
<sequence>MEIFQMPDALSNKIAAGEVVERPASVVKELIENSIDADSTFIAVELTEAGLEKVKVTDNGNGMTEEDAEKAFLRHATSKIKNETDLFRVNTLGFRGEALASIAAVSRLTVKTSQGDNAGTYLQFEGGTIKERSKSDARKGTEIVVENLFFNTPARLKYMKTIHTELGHVTDLLNRLAISHPDIRFELRHNGKSLFKTTGSGDLLQVIGHIYGMGTARKMLPIQHETLDFSIKGYITKPETTRASRNYISTIINGRYIKSMQLSQAILRGYHTLLPVGRFPITVLAIEMDPILMDVNVHPTKLEARFSKDQELVAAIEEMIRSTFRRTSLIPEMEQKKSEPSTVTVQNAMPLDEPVSKHSSNETHEQVNEPRPALTSEEPLLHEEPESVAISGETPDDTSNGDNVGAVKRTTAEHDMDPENGKNESMPVIYPIGQLHGTYILAQNENGFYMIDQHAAQERIKFEQFRKHLGQTPNEVQELLIPLTFDFSKQEAMFIEQHKDELASVGLFLEPFGQQSYIIRSLPVWFPDGLEEDIIRGMIEQMIQRETINIEAIREDAAALMSCKRSIKANHYLNQEDMTRLLNDLRQANDPFTCPHGRPVIIHFSSYELEKMFKRVM</sequence>
<dbReference type="SUPFAM" id="SSF118116">
    <property type="entry name" value="DNA mismatch repair protein MutL"/>
    <property type="match status" value="1"/>
</dbReference>
<evidence type="ECO:0000313" key="9">
    <source>
        <dbReference type="Proteomes" id="UP001501459"/>
    </source>
</evidence>
<dbReference type="SMART" id="SM01340">
    <property type="entry name" value="DNA_mis_repair"/>
    <property type="match status" value="1"/>
</dbReference>
<dbReference type="PANTHER" id="PTHR10073">
    <property type="entry name" value="DNA MISMATCH REPAIR PROTEIN MLH, PMS, MUTL"/>
    <property type="match status" value="1"/>
</dbReference>
<dbReference type="Gene3D" id="3.30.1540.20">
    <property type="entry name" value="MutL, C-terminal domain, dimerisation subdomain"/>
    <property type="match status" value="1"/>
</dbReference>
<dbReference type="InterPro" id="IPR014721">
    <property type="entry name" value="Ribsml_uS5_D2-typ_fold_subgr"/>
</dbReference>
<dbReference type="InterPro" id="IPR036890">
    <property type="entry name" value="HATPase_C_sf"/>
</dbReference>
<evidence type="ECO:0000256" key="3">
    <source>
        <dbReference type="ARBA" id="ARBA00023204"/>
    </source>
</evidence>
<keyword evidence="8" id="KW-0255">Endonuclease</keyword>
<keyword evidence="8" id="KW-0378">Hydrolase</keyword>
<dbReference type="NCBIfam" id="TIGR00585">
    <property type="entry name" value="mutl"/>
    <property type="match status" value="1"/>
</dbReference>
<dbReference type="Pfam" id="PF08676">
    <property type="entry name" value="MutL_C"/>
    <property type="match status" value="1"/>
</dbReference>
<dbReference type="InterPro" id="IPR042120">
    <property type="entry name" value="MutL_C_dimsub"/>
</dbReference>
<proteinExistence type="inferred from homology"/>
<dbReference type="RefSeq" id="WP_343753269.1">
    <property type="nucleotide sequence ID" value="NZ_BAAADM010000054.1"/>
</dbReference>
<dbReference type="InterPro" id="IPR013507">
    <property type="entry name" value="DNA_mismatch_S5_2-like"/>
</dbReference>
<comment type="similarity">
    <text evidence="1 4">Belongs to the DNA mismatch repair MutL/HexB family.</text>
</comment>
<dbReference type="HAMAP" id="MF_00149">
    <property type="entry name" value="DNA_mis_repair"/>
    <property type="match status" value="1"/>
</dbReference>
<dbReference type="SUPFAM" id="SSF55874">
    <property type="entry name" value="ATPase domain of HSP90 chaperone/DNA topoisomerase II/histidine kinase"/>
    <property type="match status" value="1"/>
</dbReference>
<dbReference type="InterPro" id="IPR037198">
    <property type="entry name" value="MutL_C_sf"/>
</dbReference>
<dbReference type="InterPro" id="IPR014790">
    <property type="entry name" value="MutL_C"/>
</dbReference>
<dbReference type="Gene3D" id="3.30.565.10">
    <property type="entry name" value="Histidine kinase-like ATPase, C-terminal domain"/>
    <property type="match status" value="1"/>
</dbReference>
<dbReference type="NCBIfam" id="NF000950">
    <property type="entry name" value="PRK00095.1-3"/>
    <property type="match status" value="1"/>
</dbReference>
<feature type="region of interest" description="Disordered" evidence="5">
    <location>
        <begin position="352"/>
        <end position="405"/>
    </location>
</feature>
<comment type="caution">
    <text evidence="8">The sequence shown here is derived from an EMBL/GenBank/DDBJ whole genome shotgun (WGS) entry which is preliminary data.</text>
</comment>
<accession>A0ABN0ZEI8</accession>
<dbReference type="InterPro" id="IPR002099">
    <property type="entry name" value="MutL/Mlh/PMS"/>
</dbReference>
<dbReference type="Proteomes" id="UP001501459">
    <property type="component" value="Unassembled WGS sequence"/>
</dbReference>
<keyword evidence="8" id="KW-0540">Nuclease</keyword>
<evidence type="ECO:0000259" key="6">
    <source>
        <dbReference type="SMART" id="SM00853"/>
    </source>
</evidence>
<name>A0ABN0ZEI8_9BACI</name>
<evidence type="ECO:0000256" key="1">
    <source>
        <dbReference type="ARBA" id="ARBA00006082"/>
    </source>
</evidence>
<feature type="domain" description="DNA mismatch repair protein S5" evidence="7">
    <location>
        <begin position="207"/>
        <end position="325"/>
    </location>
</feature>
<keyword evidence="2 4" id="KW-0227">DNA damage</keyword>
<dbReference type="InterPro" id="IPR020667">
    <property type="entry name" value="DNA_mismatch_repair_MutL"/>
</dbReference>
<dbReference type="Pfam" id="PF13589">
    <property type="entry name" value="HATPase_c_3"/>
    <property type="match status" value="1"/>
</dbReference>
<dbReference type="SUPFAM" id="SSF54211">
    <property type="entry name" value="Ribosomal protein S5 domain 2-like"/>
    <property type="match status" value="1"/>
</dbReference>
<evidence type="ECO:0000259" key="7">
    <source>
        <dbReference type="SMART" id="SM01340"/>
    </source>
</evidence>
<dbReference type="Pfam" id="PF01119">
    <property type="entry name" value="DNA_mis_repair"/>
    <property type="match status" value="1"/>
</dbReference>
<feature type="domain" description="MutL C-terminal dimerisation" evidence="6">
    <location>
        <begin position="431"/>
        <end position="573"/>
    </location>
</feature>
<dbReference type="InterPro" id="IPR042121">
    <property type="entry name" value="MutL_C_regsub"/>
</dbReference>
<gene>
    <name evidence="4 8" type="primary">mutL</name>
    <name evidence="8" type="ORF">GCM10008983_22990</name>
</gene>
<dbReference type="SMART" id="SM00853">
    <property type="entry name" value="MutL_C"/>
    <property type="match status" value="1"/>
</dbReference>
<dbReference type="PANTHER" id="PTHR10073:SF12">
    <property type="entry name" value="DNA MISMATCH REPAIR PROTEIN MLH1"/>
    <property type="match status" value="1"/>
</dbReference>